<proteinExistence type="predicted"/>
<gene>
    <name evidence="3" type="ORF">GCM10017621_09760</name>
</gene>
<reference evidence="3" key="1">
    <citation type="journal article" date="2014" name="Int. J. Syst. Evol. Microbiol.">
        <title>Complete genome sequence of Corynebacterium casei LMG S-19264T (=DSM 44701T), isolated from a smear-ripened cheese.</title>
        <authorList>
            <consortium name="US DOE Joint Genome Institute (JGI-PGF)"/>
            <person name="Walter F."/>
            <person name="Albersmeier A."/>
            <person name="Kalinowski J."/>
            <person name="Ruckert C."/>
        </authorList>
    </citation>
    <scope>NUCLEOTIDE SEQUENCE</scope>
    <source>
        <strain evidence="3">VKM B-1513</strain>
    </source>
</reference>
<feature type="domain" description="Mce/MlaD" evidence="2">
    <location>
        <begin position="48"/>
        <end position="113"/>
    </location>
</feature>
<keyword evidence="1" id="KW-0472">Membrane</keyword>
<dbReference type="PANTHER" id="PTHR36698">
    <property type="entry name" value="BLL5892 PROTEIN"/>
    <property type="match status" value="1"/>
</dbReference>
<keyword evidence="1" id="KW-0812">Transmembrane</keyword>
<evidence type="ECO:0000256" key="1">
    <source>
        <dbReference type="SAM" id="Phobius"/>
    </source>
</evidence>
<organism evidence="3 4">
    <name type="scientific">Maricaulis virginensis</name>
    <dbReference type="NCBI Taxonomy" id="144022"/>
    <lineage>
        <taxon>Bacteria</taxon>
        <taxon>Pseudomonadati</taxon>
        <taxon>Pseudomonadota</taxon>
        <taxon>Alphaproteobacteria</taxon>
        <taxon>Maricaulales</taxon>
        <taxon>Maricaulaceae</taxon>
        <taxon>Maricaulis</taxon>
    </lineage>
</organism>
<dbReference type="InterPro" id="IPR003399">
    <property type="entry name" value="Mce/MlaD"/>
</dbReference>
<evidence type="ECO:0000313" key="3">
    <source>
        <dbReference type="EMBL" id="GLK51468.1"/>
    </source>
</evidence>
<accession>A0A9W6IJP2</accession>
<feature type="transmembrane region" description="Helical" evidence="1">
    <location>
        <begin position="7"/>
        <end position="28"/>
    </location>
</feature>
<dbReference type="RefSeq" id="WP_271185849.1">
    <property type="nucleotide sequence ID" value="NZ_BSFE01000002.1"/>
</dbReference>
<evidence type="ECO:0000259" key="2">
    <source>
        <dbReference type="Pfam" id="PF02470"/>
    </source>
</evidence>
<dbReference type="PANTHER" id="PTHR36698:SF2">
    <property type="entry name" value="MCE_MLAD DOMAIN-CONTAINING PROTEIN"/>
    <property type="match status" value="1"/>
</dbReference>
<keyword evidence="4" id="KW-1185">Reference proteome</keyword>
<comment type="caution">
    <text evidence="3">The sequence shown here is derived from an EMBL/GenBank/DDBJ whole genome shotgun (WGS) entry which is preliminary data.</text>
</comment>
<dbReference type="Pfam" id="PF02470">
    <property type="entry name" value="MlaD"/>
    <property type="match status" value="1"/>
</dbReference>
<name>A0A9W6IJP2_9PROT</name>
<dbReference type="AlphaFoldDB" id="A0A9W6IJP2"/>
<dbReference type="EMBL" id="BSFE01000002">
    <property type="protein sequence ID" value="GLK51468.1"/>
    <property type="molecule type" value="Genomic_DNA"/>
</dbReference>
<sequence>METKAHHALVGLFTVLLAAALGFFALWLGKVSFDEDYALYDIVFDGPVRGLRESGEVRFNGIQVGEVIELELDEQSRVIARVRVLAQTPVRVDSFAQLEPQGLTGLSYILISGGSPNAQRLLSPPGRQPPKIFARRAQLEGLFEGSEDVLDAAQTALFRLSALLSEQNVDEVSETLSNLRALTERLSAEDALIADMRQAIGRIDTAAGDISAAASSLERFGTTAERFLVNDLTPAVNETTLAAQAVNQAAVNTDTMIRTITPPLEDFADSGLQDLNRASSDLRRLIATLERIALEIESNPGAFVAGSPRETVEVPQ</sequence>
<keyword evidence="1" id="KW-1133">Transmembrane helix</keyword>
<dbReference type="Proteomes" id="UP001143486">
    <property type="component" value="Unassembled WGS sequence"/>
</dbReference>
<protein>
    <submittedName>
        <fullName evidence="3">ABC transporter substrate-binding protein</fullName>
    </submittedName>
</protein>
<reference evidence="3" key="2">
    <citation type="submission" date="2023-01" db="EMBL/GenBank/DDBJ databases">
        <authorList>
            <person name="Sun Q."/>
            <person name="Evtushenko L."/>
        </authorList>
    </citation>
    <scope>NUCLEOTIDE SEQUENCE</scope>
    <source>
        <strain evidence="3">VKM B-1513</strain>
    </source>
</reference>
<evidence type="ECO:0000313" key="4">
    <source>
        <dbReference type="Proteomes" id="UP001143486"/>
    </source>
</evidence>